<dbReference type="EMBL" id="JAPDRQ010000043">
    <property type="protein sequence ID" value="KAJ9659169.1"/>
    <property type="molecule type" value="Genomic_DNA"/>
</dbReference>
<comment type="caution">
    <text evidence="1">The sequence shown here is derived from an EMBL/GenBank/DDBJ whole genome shotgun (WGS) entry which is preliminary data.</text>
</comment>
<protein>
    <submittedName>
        <fullName evidence="1">Uncharacterized protein</fullName>
    </submittedName>
</protein>
<evidence type="ECO:0000313" key="1">
    <source>
        <dbReference type="EMBL" id="KAJ9659169.1"/>
    </source>
</evidence>
<evidence type="ECO:0000313" key="2">
    <source>
        <dbReference type="Proteomes" id="UP001172386"/>
    </source>
</evidence>
<proteinExistence type="predicted"/>
<name>A0ACC3ABU0_9EURO</name>
<dbReference type="Proteomes" id="UP001172386">
    <property type="component" value="Unassembled WGS sequence"/>
</dbReference>
<accession>A0ACC3ABU0</accession>
<reference evidence="1" key="1">
    <citation type="submission" date="2022-10" db="EMBL/GenBank/DDBJ databases">
        <title>Culturing micro-colonial fungi from biological soil crusts in the Mojave desert and describing Neophaeococcomyces mojavensis, and introducing the new genera and species Taxawa tesnikishii.</title>
        <authorList>
            <person name="Kurbessoian T."/>
            <person name="Stajich J.E."/>
        </authorList>
    </citation>
    <scope>NUCLEOTIDE SEQUENCE</scope>
    <source>
        <strain evidence="1">JES_112</strain>
    </source>
</reference>
<gene>
    <name evidence="1" type="ORF">H2198_003311</name>
</gene>
<keyword evidence="2" id="KW-1185">Reference proteome</keyword>
<organism evidence="1 2">
    <name type="scientific">Neophaeococcomyces mojaviensis</name>
    <dbReference type="NCBI Taxonomy" id="3383035"/>
    <lineage>
        <taxon>Eukaryota</taxon>
        <taxon>Fungi</taxon>
        <taxon>Dikarya</taxon>
        <taxon>Ascomycota</taxon>
        <taxon>Pezizomycotina</taxon>
        <taxon>Eurotiomycetes</taxon>
        <taxon>Chaetothyriomycetidae</taxon>
        <taxon>Chaetothyriales</taxon>
        <taxon>Chaetothyriales incertae sedis</taxon>
        <taxon>Neophaeococcomyces</taxon>
    </lineage>
</organism>
<sequence>MDPSLVQFHRQYMQQVQNPTFPPGKYLLDGNVQNQIYKHFFDGPLKGPPAYQRKILKRIISLIESAIVDPDEDAVIDPLMEHMGYLSTLPTLPPAEAACETQIITYTLPEFFDTPAQLTPRILIEEAPNLLAAGSNVGLRTWEASLHLATYVHANSNLVRDKRIIELGAGTGLVSLLCAGPLAAKQVLATDGLPHIVDAVEKNILRNHRSLFSGDAGRRMPIAKQLDWGDVQNLEEALEFDGAIPEYDLILGADITYSPDVVPILAELLKVLMMEMFPENGMEALIASTVRNEKTLAVFREACRQRGLVVEDIDFECPSGKEQKGLFHEQAFPIIIMRIRVR</sequence>